<keyword evidence="3 9" id="KW-0812">Transmembrane</keyword>
<dbReference type="InterPro" id="IPR011527">
    <property type="entry name" value="ABC1_TM_dom"/>
</dbReference>
<dbReference type="PANTHER" id="PTHR43394:SF1">
    <property type="entry name" value="ATP-BINDING CASSETTE SUB-FAMILY B MEMBER 10, MITOCHONDRIAL"/>
    <property type="match status" value="1"/>
</dbReference>
<evidence type="ECO:0000259" key="11">
    <source>
        <dbReference type="PROSITE" id="PS50929"/>
    </source>
</evidence>
<dbReference type="GO" id="GO:0005524">
    <property type="term" value="F:ATP binding"/>
    <property type="evidence" value="ECO:0007669"/>
    <property type="project" value="UniProtKB-KW"/>
</dbReference>
<proteinExistence type="inferred from homology"/>
<comment type="similarity">
    <text evidence="2">Belongs to the ABC transporter superfamily.</text>
</comment>
<dbReference type="InterPro" id="IPR003439">
    <property type="entry name" value="ABC_transporter-like_ATP-bd"/>
</dbReference>
<keyword evidence="7 9" id="KW-0472">Membrane</keyword>
<dbReference type="GO" id="GO:0016887">
    <property type="term" value="F:ATP hydrolysis activity"/>
    <property type="evidence" value="ECO:0007669"/>
    <property type="project" value="InterPro"/>
</dbReference>
<dbReference type="Proteomes" id="UP000295131">
    <property type="component" value="Unassembled WGS sequence"/>
</dbReference>
<organism evidence="12 13">
    <name type="scientific">Pseudohoeflea suaedae</name>
    <dbReference type="NCBI Taxonomy" id="877384"/>
    <lineage>
        <taxon>Bacteria</taxon>
        <taxon>Pseudomonadati</taxon>
        <taxon>Pseudomonadota</taxon>
        <taxon>Alphaproteobacteria</taxon>
        <taxon>Hyphomicrobiales</taxon>
        <taxon>Rhizobiaceae</taxon>
        <taxon>Pseudohoeflea</taxon>
    </lineage>
</organism>
<dbReference type="SMART" id="SM00382">
    <property type="entry name" value="AAA"/>
    <property type="match status" value="1"/>
</dbReference>
<dbReference type="PROSITE" id="PS50929">
    <property type="entry name" value="ABC_TM1F"/>
    <property type="match status" value="1"/>
</dbReference>
<evidence type="ECO:0000256" key="7">
    <source>
        <dbReference type="ARBA" id="ARBA00023136"/>
    </source>
</evidence>
<dbReference type="FunFam" id="3.40.50.300:FF:000218">
    <property type="entry name" value="Multidrug ABC transporter ATP-binding protein"/>
    <property type="match status" value="1"/>
</dbReference>
<dbReference type="InterPro" id="IPR003593">
    <property type="entry name" value="AAA+_ATPase"/>
</dbReference>
<keyword evidence="5 12" id="KW-0067">ATP-binding</keyword>
<keyword evidence="13" id="KW-1185">Reference proteome</keyword>
<dbReference type="Pfam" id="PF00005">
    <property type="entry name" value="ABC_tran"/>
    <property type="match status" value="1"/>
</dbReference>
<evidence type="ECO:0000256" key="9">
    <source>
        <dbReference type="SAM" id="Phobius"/>
    </source>
</evidence>
<feature type="transmembrane region" description="Helical" evidence="9">
    <location>
        <begin position="190"/>
        <end position="209"/>
    </location>
</feature>
<feature type="transmembrane region" description="Helical" evidence="9">
    <location>
        <begin position="50"/>
        <end position="72"/>
    </location>
</feature>
<dbReference type="EMBL" id="SMSI01000001">
    <property type="protein sequence ID" value="TDH37990.1"/>
    <property type="molecule type" value="Genomic_DNA"/>
</dbReference>
<evidence type="ECO:0000256" key="6">
    <source>
        <dbReference type="ARBA" id="ARBA00022989"/>
    </source>
</evidence>
<feature type="domain" description="ABC transporter" evidence="10">
    <location>
        <begin position="368"/>
        <end position="602"/>
    </location>
</feature>
<evidence type="ECO:0000313" key="13">
    <source>
        <dbReference type="Proteomes" id="UP000295131"/>
    </source>
</evidence>
<dbReference type="OrthoDB" id="9804259at2"/>
<dbReference type="InterPro" id="IPR036640">
    <property type="entry name" value="ABC1_TM_sf"/>
</dbReference>
<dbReference type="SUPFAM" id="SSF52540">
    <property type="entry name" value="P-loop containing nucleoside triphosphate hydrolases"/>
    <property type="match status" value="1"/>
</dbReference>
<comment type="subcellular location">
    <subcellularLocation>
        <location evidence="1">Cell membrane</location>
        <topology evidence="1">Multi-pass membrane protein</topology>
    </subcellularLocation>
</comment>
<evidence type="ECO:0000256" key="3">
    <source>
        <dbReference type="ARBA" id="ARBA00022692"/>
    </source>
</evidence>
<dbReference type="Gene3D" id="3.40.50.300">
    <property type="entry name" value="P-loop containing nucleotide triphosphate hydrolases"/>
    <property type="match status" value="1"/>
</dbReference>
<evidence type="ECO:0000256" key="1">
    <source>
        <dbReference type="ARBA" id="ARBA00004651"/>
    </source>
</evidence>
<dbReference type="GO" id="GO:0015421">
    <property type="term" value="F:ABC-type oligopeptide transporter activity"/>
    <property type="evidence" value="ECO:0007669"/>
    <property type="project" value="TreeGrafter"/>
</dbReference>
<dbReference type="PANTHER" id="PTHR43394">
    <property type="entry name" value="ATP-DEPENDENT PERMEASE MDL1, MITOCHONDRIAL"/>
    <property type="match status" value="1"/>
</dbReference>
<protein>
    <submittedName>
        <fullName evidence="12">ABC transporter ATP-binding protein</fullName>
    </submittedName>
</protein>
<dbReference type="AlphaFoldDB" id="A0A4R5PLZ7"/>
<dbReference type="SUPFAM" id="SSF90123">
    <property type="entry name" value="ABC transporter transmembrane region"/>
    <property type="match status" value="1"/>
</dbReference>
<gene>
    <name evidence="12" type="ORF">E2A64_02325</name>
</gene>
<accession>A0A4R5PLZ7</accession>
<feature type="transmembrane region" description="Helical" evidence="9">
    <location>
        <begin position="87"/>
        <end position="105"/>
    </location>
</feature>
<dbReference type="GO" id="GO:0005886">
    <property type="term" value="C:plasma membrane"/>
    <property type="evidence" value="ECO:0007669"/>
    <property type="project" value="UniProtKB-SubCell"/>
</dbReference>
<dbReference type="InterPro" id="IPR017871">
    <property type="entry name" value="ABC_transporter-like_CS"/>
</dbReference>
<evidence type="ECO:0000313" key="12">
    <source>
        <dbReference type="EMBL" id="TDH37990.1"/>
    </source>
</evidence>
<dbReference type="CDD" id="cd18552">
    <property type="entry name" value="ABC_6TM_MsbA_like"/>
    <property type="match status" value="1"/>
</dbReference>
<comment type="function">
    <text evidence="8">Part of an ABC transporter complex. Transmembrane domains (TMD) form a pore in the inner membrane and the ATP-binding domain (NBD) is responsible for energy generation.</text>
</comment>
<feature type="transmembrane region" description="Helical" evidence="9">
    <location>
        <begin position="162"/>
        <end position="184"/>
    </location>
</feature>
<sequence length="629" mass="69308">MAEVRPIWTPNQDRSVIDFPRPKTKRVELETMTAIISRIMRETGRDYIRGYAFAIFCLLLVAGTTAFTAWIMEDIINEAFASKDPNSLWLICGSILAAFVIRGFASYGQAVTLAQIGNNIVARYQQRMIDHLMALNVSWFSNNRSTHVASQISQNVSGIRDVMNMTITSFARDLITLVGLVVVMVAKDPLLSLVAVVMAPPLILSLRYISRRIRFVTREAVVINSRVLGAMQEAIQGITVVKAFTMEEQISRRSGQLIRIAEEKSNRIARLSERTSPLTETIAGFAISGVVAYASYRLIYSGELPGSFIAFITALLLAYDPARRLARLQVSLERAVVNARMIYEILDTEPKQADAPDAGELSVTAGRIEFENVSFAYDDGERVLNHVSFQAEPGRMTAFVGPSGAGKSTLINLLPRFYDVQEGRILIDDTDIMTVKKASLRDKLSYVSQQPYLFDGTIRDNIRYGRPDATDAEVEEAARRAQAHDFILAQPKGYDTPLGENGANLSGGQRQRVSIARALIRNAPILLLDEATSALDNESEAAVQKALETAMAGRTVLVIAHRLSTIYKADKIIVMQDGQIVESGTHQQLLGNEAGIYTRLQKLAGDQKMKMIGGRGAEPGVKKKKGTEG</sequence>
<feature type="domain" description="ABC transmembrane type-1" evidence="11">
    <location>
        <begin position="52"/>
        <end position="334"/>
    </location>
</feature>
<evidence type="ECO:0000256" key="8">
    <source>
        <dbReference type="ARBA" id="ARBA00024725"/>
    </source>
</evidence>
<reference evidence="12 13" key="1">
    <citation type="journal article" date="2013" name="Int. J. Syst. Evol. Microbiol.">
        <title>Hoeflea suaedae sp. nov., an endophytic bacterium isolated from the root of the halophyte Suaeda maritima.</title>
        <authorList>
            <person name="Chung E.J."/>
            <person name="Park J.A."/>
            <person name="Pramanik P."/>
            <person name="Bibi F."/>
            <person name="Jeon C.O."/>
            <person name="Chung Y.R."/>
        </authorList>
    </citation>
    <scope>NUCLEOTIDE SEQUENCE [LARGE SCALE GENOMIC DNA]</scope>
    <source>
        <strain evidence="12 13">YC6898</strain>
    </source>
</reference>
<dbReference type="InterPro" id="IPR039421">
    <property type="entry name" value="Type_1_exporter"/>
</dbReference>
<evidence type="ECO:0000256" key="4">
    <source>
        <dbReference type="ARBA" id="ARBA00022741"/>
    </source>
</evidence>
<feature type="transmembrane region" description="Helical" evidence="9">
    <location>
        <begin position="302"/>
        <end position="319"/>
    </location>
</feature>
<evidence type="ECO:0000259" key="10">
    <source>
        <dbReference type="PROSITE" id="PS50893"/>
    </source>
</evidence>
<comment type="caution">
    <text evidence="12">The sequence shown here is derived from an EMBL/GenBank/DDBJ whole genome shotgun (WGS) entry which is preliminary data.</text>
</comment>
<evidence type="ECO:0000256" key="2">
    <source>
        <dbReference type="ARBA" id="ARBA00005417"/>
    </source>
</evidence>
<evidence type="ECO:0000256" key="5">
    <source>
        <dbReference type="ARBA" id="ARBA00022840"/>
    </source>
</evidence>
<dbReference type="PROSITE" id="PS00211">
    <property type="entry name" value="ABC_TRANSPORTER_1"/>
    <property type="match status" value="1"/>
</dbReference>
<keyword evidence="6 9" id="KW-1133">Transmembrane helix</keyword>
<name>A0A4R5PLZ7_9HYPH</name>
<dbReference type="PROSITE" id="PS50893">
    <property type="entry name" value="ABC_TRANSPORTER_2"/>
    <property type="match status" value="1"/>
</dbReference>
<keyword evidence="4" id="KW-0547">Nucleotide-binding</keyword>
<dbReference type="InterPro" id="IPR027417">
    <property type="entry name" value="P-loop_NTPase"/>
</dbReference>
<dbReference type="Gene3D" id="1.20.1560.10">
    <property type="entry name" value="ABC transporter type 1, transmembrane domain"/>
    <property type="match status" value="1"/>
</dbReference>
<dbReference type="Pfam" id="PF00664">
    <property type="entry name" value="ABC_membrane"/>
    <property type="match status" value="1"/>
</dbReference>